<dbReference type="Proteomes" id="UP001374535">
    <property type="component" value="Chromosome 1"/>
</dbReference>
<feature type="transmembrane region" description="Helical" evidence="1">
    <location>
        <begin position="20"/>
        <end position="45"/>
    </location>
</feature>
<evidence type="ECO:0000313" key="2">
    <source>
        <dbReference type="EMBL" id="WVZ22604.1"/>
    </source>
</evidence>
<keyword evidence="1" id="KW-0812">Transmembrane</keyword>
<accession>A0AAQ3P7B9</accession>
<keyword evidence="1" id="KW-1133">Transmembrane helix</keyword>
<proteinExistence type="predicted"/>
<sequence>MAKGGQCFFEKLRRCVRTVFFVVALVASLAVTSLPVVVAVVDVLVPCFLISNFTCVKCFSFKEHFHRYAFNSSLMDIPLVSVIRSLIILCTRHSNSWNININYYIAILLSSRH</sequence>
<organism evidence="2 3">
    <name type="scientific">Vigna mungo</name>
    <name type="common">Black gram</name>
    <name type="synonym">Phaseolus mungo</name>
    <dbReference type="NCBI Taxonomy" id="3915"/>
    <lineage>
        <taxon>Eukaryota</taxon>
        <taxon>Viridiplantae</taxon>
        <taxon>Streptophyta</taxon>
        <taxon>Embryophyta</taxon>
        <taxon>Tracheophyta</taxon>
        <taxon>Spermatophyta</taxon>
        <taxon>Magnoliopsida</taxon>
        <taxon>eudicotyledons</taxon>
        <taxon>Gunneridae</taxon>
        <taxon>Pentapetalae</taxon>
        <taxon>rosids</taxon>
        <taxon>fabids</taxon>
        <taxon>Fabales</taxon>
        <taxon>Fabaceae</taxon>
        <taxon>Papilionoideae</taxon>
        <taxon>50 kb inversion clade</taxon>
        <taxon>NPAAA clade</taxon>
        <taxon>indigoferoid/millettioid clade</taxon>
        <taxon>Phaseoleae</taxon>
        <taxon>Vigna</taxon>
    </lineage>
</organism>
<reference evidence="2 3" key="1">
    <citation type="journal article" date="2023" name="Life. Sci Alliance">
        <title>Evolutionary insights into 3D genome organization and epigenetic landscape of Vigna mungo.</title>
        <authorList>
            <person name="Junaid A."/>
            <person name="Singh B."/>
            <person name="Bhatia S."/>
        </authorList>
    </citation>
    <scope>NUCLEOTIDE SEQUENCE [LARGE SCALE GENOMIC DNA]</scope>
    <source>
        <strain evidence="2">Urdbean</strain>
    </source>
</reference>
<protein>
    <submittedName>
        <fullName evidence="2">Uncharacterized protein</fullName>
    </submittedName>
</protein>
<name>A0AAQ3P7B9_VIGMU</name>
<gene>
    <name evidence="2" type="ORF">V8G54_001148</name>
</gene>
<keyword evidence="3" id="KW-1185">Reference proteome</keyword>
<keyword evidence="1" id="KW-0472">Membrane</keyword>
<dbReference type="PANTHER" id="PTHR34953">
    <property type="entry name" value="ALPHA/BETA HYDROLASE RELATED PROTEIN"/>
    <property type="match status" value="1"/>
</dbReference>
<evidence type="ECO:0000256" key="1">
    <source>
        <dbReference type="SAM" id="Phobius"/>
    </source>
</evidence>
<evidence type="ECO:0000313" key="3">
    <source>
        <dbReference type="Proteomes" id="UP001374535"/>
    </source>
</evidence>
<dbReference type="EMBL" id="CP144700">
    <property type="protein sequence ID" value="WVZ22604.1"/>
    <property type="molecule type" value="Genomic_DNA"/>
</dbReference>
<dbReference type="PANTHER" id="PTHR34953:SF1">
    <property type="entry name" value="ALPHA_BETA HYDROLASE RELATED PROTEIN"/>
    <property type="match status" value="1"/>
</dbReference>
<dbReference type="AlphaFoldDB" id="A0AAQ3P7B9"/>